<comment type="caution">
    <text evidence="2">The sequence shown here is derived from an EMBL/GenBank/DDBJ whole genome shotgun (WGS) entry which is preliminary data.</text>
</comment>
<evidence type="ECO:0000313" key="2">
    <source>
        <dbReference type="EMBL" id="PON60722.1"/>
    </source>
</evidence>
<keyword evidence="3" id="KW-1185">Reference proteome</keyword>
<gene>
    <name evidence="2" type="ORF">TorRG33x02_284090</name>
</gene>
<dbReference type="InParanoid" id="A0A2P5CI37"/>
<proteinExistence type="predicted"/>
<evidence type="ECO:0000313" key="3">
    <source>
        <dbReference type="Proteomes" id="UP000237000"/>
    </source>
</evidence>
<dbReference type="OrthoDB" id="1725534at2759"/>
<accession>A0A2P5CI37</accession>
<feature type="region of interest" description="Disordered" evidence="1">
    <location>
        <begin position="112"/>
        <end position="134"/>
    </location>
</feature>
<evidence type="ECO:0008006" key="4">
    <source>
        <dbReference type="Google" id="ProtNLM"/>
    </source>
</evidence>
<name>A0A2P5CI37_TREOI</name>
<sequence length="148" mass="17276">MKQGDFNVTEYFNTLSNLWQESDLFQEIEWHCKEDGLQYQKQVEIDFLHGLNKDLDEVRGRMHGVKPPPGIREVFAEVRREEAQKRVMLGSSKSPNLDRVVHDLALVAKRNFSSNNLSPNNGDQRANRRNNRPWCDHCQRLGHTKDTC</sequence>
<dbReference type="PANTHER" id="PTHR34222">
    <property type="entry name" value="GAG_PRE-INTEGRS DOMAIN-CONTAINING PROTEIN"/>
    <property type="match status" value="1"/>
</dbReference>
<dbReference type="AlphaFoldDB" id="A0A2P5CI37"/>
<reference evidence="3" key="1">
    <citation type="submission" date="2016-06" db="EMBL/GenBank/DDBJ databases">
        <title>Parallel loss of symbiosis genes in relatives of nitrogen-fixing non-legume Parasponia.</title>
        <authorList>
            <person name="Van Velzen R."/>
            <person name="Holmer R."/>
            <person name="Bu F."/>
            <person name="Rutten L."/>
            <person name="Van Zeijl A."/>
            <person name="Liu W."/>
            <person name="Santuari L."/>
            <person name="Cao Q."/>
            <person name="Sharma T."/>
            <person name="Shen D."/>
            <person name="Roswanjaya Y."/>
            <person name="Wardhani T."/>
            <person name="Kalhor M.S."/>
            <person name="Jansen J."/>
            <person name="Van den Hoogen J."/>
            <person name="Gungor B."/>
            <person name="Hartog M."/>
            <person name="Hontelez J."/>
            <person name="Verver J."/>
            <person name="Yang W.-C."/>
            <person name="Schijlen E."/>
            <person name="Repin R."/>
            <person name="Schilthuizen M."/>
            <person name="Schranz E."/>
            <person name="Heidstra R."/>
            <person name="Miyata K."/>
            <person name="Fedorova E."/>
            <person name="Kohlen W."/>
            <person name="Bisseling T."/>
            <person name="Smit S."/>
            <person name="Geurts R."/>
        </authorList>
    </citation>
    <scope>NUCLEOTIDE SEQUENCE [LARGE SCALE GENOMIC DNA]</scope>
    <source>
        <strain evidence="3">cv. RG33-2</strain>
    </source>
</reference>
<dbReference type="EMBL" id="JXTC01000362">
    <property type="protein sequence ID" value="PON60722.1"/>
    <property type="molecule type" value="Genomic_DNA"/>
</dbReference>
<dbReference type="PANTHER" id="PTHR34222:SF91">
    <property type="match status" value="1"/>
</dbReference>
<evidence type="ECO:0000256" key="1">
    <source>
        <dbReference type="SAM" id="MobiDB-lite"/>
    </source>
</evidence>
<protein>
    <recommendedName>
        <fullName evidence="4">Retrotransposon gag domain-containing protein</fullName>
    </recommendedName>
</protein>
<feature type="compositionally biased region" description="Polar residues" evidence="1">
    <location>
        <begin position="112"/>
        <end position="124"/>
    </location>
</feature>
<organism evidence="2 3">
    <name type="scientific">Trema orientale</name>
    <name type="common">Charcoal tree</name>
    <name type="synonym">Celtis orientalis</name>
    <dbReference type="NCBI Taxonomy" id="63057"/>
    <lineage>
        <taxon>Eukaryota</taxon>
        <taxon>Viridiplantae</taxon>
        <taxon>Streptophyta</taxon>
        <taxon>Embryophyta</taxon>
        <taxon>Tracheophyta</taxon>
        <taxon>Spermatophyta</taxon>
        <taxon>Magnoliopsida</taxon>
        <taxon>eudicotyledons</taxon>
        <taxon>Gunneridae</taxon>
        <taxon>Pentapetalae</taxon>
        <taxon>rosids</taxon>
        <taxon>fabids</taxon>
        <taxon>Rosales</taxon>
        <taxon>Cannabaceae</taxon>
        <taxon>Trema</taxon>
    </lineage>
</organism>
<dbReference type="Proteomes" id="UP000237000">
    <property type="component" value="Unassembled WGS sequence"/>
</dbReference>